<evidence type="ECO:0000313" key="2">
    <source>
        <dbReference type="Proteomes" id="UP000765509"/>
    </source>
</evidence>
<protein>
    <submittedName>
        <fullName evidence="1">Uncharacterized protein</fullName>
    </submittedName>
</protein>
<proteinExistence type="predicted"/>
<evidence type="ECO:0000313" key="1">
    <source>
        <dbReference type="EMBL" id="MBW0539509.1"/>
    </source>
</evidence>
<dbReference type="Proteomes" id="UP000765509">
    <property type="component" value="Unassembled WGS sequence"/>
</dbReference>
<comment type="caution">
    <text evidence="1">The sequence shown here is derived from an EMBL/GenBank/DDBJ whole genome shotgun (WGS) entry which is preliminary data.</text>
</comment>
<dbReference type="EMBL" id="AVOT02044142">
    <property type="protein sequence ID" value="MBW0539509.1"/>
    <property type="molecule type" value="Genomic_DNA"/>
</dbReference>
<name>A0A9Q3FIG8_9BASI</name>
<accession>A0A9Q3FIG8</accession>
<organism evidence="1 2">
    <name type="scientific">Austropuccinia psidii MF-1</name>
    <dbReference type="NCBI Taxonomy" id="1389203"/>
    <lineage>
        <taxon>Eukaryota</taxon>
        <taxon>Fungi</taxon>
        <taxon>Dikarya</taxon>
        <taxon>Basidiomycota</taxon>
        <taxon>Pucciniomycotina</taxon>
        <taxon>Pucciniomycetes</taxon>
        <taxon>Pucciniales</taxon>
        <taxon>Sphaerophragmiaceae</taxon>
        <taxon>Austropuccinia</taxon>
    </lineage>
</organism>
<reference evidence="1" key="1">
    <citation type="submission" date="2021-03" db="EMBL/GenBank/DDBJ databases">
        <title>Draft genome sequence of rust myrtle Austropuccinia psidii MF-1, a brazilian biotype.</title>
        <authorList>
            <person name="Quecine M.C."/>
            <person name="Pachon D.M.R."/>
            <person name="Bonatelli M.L."/>
            <person name="Correr F.H."/>
            <person name="Franceschini L.M."/>
            <person name="Leite T.F."/>
            <person name="Margarido G.R.A."/>
            <person name="Almeida C.A."/>
            <person name="Ferrarezi J.A."/>
            <person name="Labate C.A."/>
        </authorList>
    </citation>
    <scope>NUCLEOTIDE SEQUENCE</scope>
    <source>
        <strain evidence="1">MF-1</strain>
    </source>
</reference>
<dbReference type="OrthoDB" id="8015427at2759"/>
<sequence length="102" mass="11241">MWAGNTGAGLSEEEMGINIKQKLETICLCNERMDQIFGSKPNVQALNEFNTTSQGVIIVVSDSDDESHLEGVTDGYSGIFAYEQHQLQFNRAPKKKGTNSND</sequence>
<keyword evidence="2" id="KW-1185">Reference proteome</keyword>
<dbReference type="AlphaFoldDB" id="A0A9Q3FIG8"/>
<gene>
    <name evidence="1" type="ORF">O181_079224</name>
</gene>